<sequence length="546" mass="62468">MRQKTQKLEDAKLRSALQNMRYKACTEDDVVFLRSRVAGKGEGRPKLSAKRFRHVPIITARNIHRDKINELGSEMFAKDTKQELTHFYSIDKYCDDGDSSNEKIIPKRQNRKSLNTKRKNNAISAPMQDLLWSCPHSSSEEHIPARLSLCYGLPVMIKRNEATECGITNGAEGYVAGWHAIEGPHGKQVLETLFVPTRSIQFEGLPENVVPLTRHSIATRINLPSGHKIKIKRDQILVLPNFAMTDYCSQGRTRPDNSYYTALSRSASAAGTIIVQGFDKRKITGGCDGYLRQEFRELEILDEITRLQYENSLPSHITGHTRYKGKTHNPKNVHHAIKWDNKDPFNTSSQCEPSNWKLIIKQKSEEFSRKRNKSGTTITEAPKQEIKKNGTVIELASVPLSQKQRREPDDDKLESVFKKIKLWDGENYSCAYDVVISILYQIWTDNPQEWSQILRSMNTYMSTLAQEFKKTFLDHVQKKLHMAHADYFPYGRIGTDIQELASRLLTSSDPYSASLFHNCTRCHILVTTQVPLCGPYSFEEWACLVL</sequence>
<dbReference type="Proteomes" id="UP000790377">
    <property type="component" value="Unassembled WGS sequence"/>
</dbReference>
<comment type="caution">
    <text evidence="1">The sequence shown here is derived from an EMBL/GenBank/DDBJ whole genome shotgun (WGS) entry which is preliminary data.</text>
</comment>
<reference evidence="1" key="1">
    <citation type="journal article" date="2021" name="New Phytol.">
        <title>Evolutionary innovations through gain and loss of genes in the ectomycorrhizal Boletales.</title>
        <authorList>
            <person name="Wu G."/>
            <person name="Miyauchi S."/>
            <person name="Morin E."/>
            <person name="Kuo A."/>
            <person name="Drula E."/>
            <person name="Varga T."/>
            <person name="Kohler A."/>
            <person name="Feng B."/>
            <person name="Cao Y."/>
            <person name="Lipzen A."/>
            <person name="Daum C."/>
            <person name="Hundley H."/>
            <person name="Pangilinan J."/>
            <person name="Johnson J."/>
            <person name="Barry K."/>
            <person name="LaButti K."/>
            <person name="Ng V."/>
            <person name="Ahrendt S."/>
            <person name="Min B."/>
            <person name="Choi I.G."/>
            <person name="Park H."/>
            <person name="Plett J.M."/>
            <person name="Magnuson J."/>
            <person name="Spatafora J.W."/>
            <person name="Nagy L.G."/>
            <person name="Henrissat B."/>
            <person name="Grigoriev I.V."/>
            <person name="Yang Z.L."/>
            <person name="Xu J."/>
            <person name="Martin F.M."/>
        </authorList>
    </citation>
    <scope>NUCLEOTIDE SEQUENCE</scope>
    <source>
        <strain evidence="1">ATCC 28755</strain>
    </source>
</reference>
<protein>
    <submittedName>
        <fullName evidence="1">Uncharacterized protein</fullName>
    </submittedName>
</protein>
<dbReference type="EMBL" id="MU268253">
    <property type="protein sequence ID" value="KAH7905176.1"/>
    <property type="molecule type" value="Genomic_DNA"/>
</dbReference>
<proteinExistence type="predicted"/>
<accession>A0ACB7ZW54</accession>
<name>A0ACB7ZW54_9AGAM</name>
<keyword evidence="2" id="KW-1185">Reference proteome</keyword>
<evidence type="ECO:0000313" key="1">
    <source>
        <dbReference type="EMBL" id="KAH7905176.1"/>
    </source>
</evidence>
<evidence type="ECO:0000313" key="2">
    <source>
        <dbReference type="Proteomes" id="UP000790377"/>
    </source>
</evidence>
<gene>
    <name evidence="1" type="ORF">BJ138DRAFT_1138358</name>
</gene>
<organism evidence="1 2">
    <name type="scientific">Hygrophoropsis aurantiaca</name>
    <dbReference type="NCBI Taxonomy" id="72124"/>
    <lineage>
        <taxon>Eukaryota</taxon>
        <taxon>Fungi</taxon>
        <taxon>Dikarya</taxon>
        <taxon>Basidiomycota</taxon>
        <taxon>Agaricomycotina</taxon>
        <taxon>Agaricomycetes</taxon>
        <taxon>Agaricomycetidae</taxon>
        <taxon>Boletales</taxon>
        <taxon>Coniophorineae</taxon>
        <taxon>Hygrophoropsidaceae</taxon>
        <taxon>Hygrophoropsis</taxon>
    </lineage>
</organism>